<keyword evidence="6" id="KW-0511">Multifunctional enzyme</keyword>
<evidence type="ECO:0000259" key="7">
    <source>
        <dbReference type="Pfam" id="PF03710"/>
    </source>
</evidence>
<organism evidence="9">
    <name type="scientific">hydrothermal vent metagenome</name>
    <dbReference type="NCBI Taxonomy" id="652676"/>
    <lineage>
        <taxon>unclassified sequences</taxon>
        <taxon>metagenomes</taxon>
        <taxon>ecological metagenomes</taxon>
    </lineage>
</organism>
<dbReference type="GO" id="GO:0016874">
    <property type="term" value="F:ligase activity"/>
    <property type="evidence" value="ECO:0007669"/>
    <property type="project" value="UniProtKB-KW"/>
</dbReference>
<reference evidence="9" key="1">
    <citation type="submission" date="2018-06" db="EMBL/GenBank/DDBJ databases">
        <authorList>
            <person name="Zhirakovskaya E."/>
        </authorList>
    </citation>
    <scope>NUCLEOTIDE SEQUENCE</scope>
</reference>
<dbReference type="PANTHER" id="PTHR30621:SF0">
    <property type="entry name" value="BIFUNCTIONAL GLUTAMINE SYNTHETASE ADENYLYLTRANSFERASE_ADENYLYL-REMOVING ENZYME"/>
    <property type="match status" value="1"/>
</dbReference>
<dbReference type="SUPFAM" id="SSF81593">
    <property type="entry name" value="Nucleotidyltransferase substrate binding subunit/domain"/>
    <property type="match status" value="2"/>
</dbReference>
<gene>
    <name evidence="9" type="ORF">MNBD_NITROSPINAE01-765</name>
</gene>
<dbReference type="CDD" id="cd05401">
    <property type="entry name" value="NT_GlnE_GlnD_like"/>
    <property type="match status" value="2"/>
</dbReference>
<accession>A0A3B1CFZ2</accession>
<dbReference type="GO" id="GO:0000820">
    <property type="term" value="P:regulation of glutamine family amino acid metabolic process"/>
    <property type="evidence" value="ECO:0007669"/>
    <property type="project" value="TreeGrafter"/>
</dbReference>
<dbReference type="GO" id="GO:0005829">
    <property type="term" value="C:cytosol"/>
    <property type="evidence" value="ECO:0007669"/>
    <property type="project" value="TreeGrafter"/>
</dbReference>
<dbReference type="Pfam" id="PF08335">
    <property type="entry name" value="GlnD_UR_UTase"/>
    <property type="match status" value="2"/>
</dbReference>
<dbReference type="InterPro" id="IPR023057">
    <property type="entry name" value="GlnE"/>
</dbReference>
<dbReference type="Pfam" id="PF03710">
    <property type="entry name" value="GlnE"/>
    <property type="match status" value="2"/>
</dbReference>
<feature type="domain" description="PII-uridylyltransferase/Glutamine-synthetase adenylyltransferase" evidence="8">
    <location>
        <begin position="840"/>
        <end position="967"/>
    </location>
</feature>
<dbReference type="InterPro" id="IPR043519">
    <property type="entry name" value="NT_sf"/>
</dbReference>
<keyword evidence="5" id="KW-0460">Magnesium</keyword>
<dbReference type="Gene3D" id="3.30.460.10">
    <property type="entry name" value="Beta Polymerase, domain 2"/>
    <property type="match status" value="2"/>
</dbReference>
<keyword evidence="1 9" id="KW-0808">Transferase</keyword>
<feature type="domain" description="PII-uridylyltransferase/Glutamine-synthetase adenylyltransferase" evidence="8">
    <location>
        <begin position="333"/>
        <end position="464"/>
    </location>
</feature>
<feature type="domain" description="Glutamate-ammonia ligase adenylyltransferase repeated" evidence="7">
    <location>
        <begin position="50"/>
        <end position="299"/>
    </location>
</feature>
<dbReference type="InterPro" id="IPR005190">
    <property type="entry name" value="GlnE_rpt_dom"/>
</dbReference>
<dbReference type="GO" id="GO:0005524">
    <property type="term" value="F:ATP binding"/>
    <property type="evidence" value="ECO:0007669"/>
    <property type="project" value="UniProtKB-KW"/>
</dbReference>
<keyword evidence="4" id="KW-0067">ATP-binding</keyword>
<evidence type="ECO:0000256" key="5">
    <source>
        <dbReference type="ARBA" id="ARBA00022842"/>
    </source>
</evidence>
<evidence type="ECO:0000256" key="4">
    <source>
        <dbReference type="ARBA" id="ARBA00022840"/>
    </source>
</evidence>
<evidence type="ECO:0000259" key="8">
    <source>
        <dbReference type="Pfam" id="PF08335"/>
    </source>
</evidence>
<dbReference type="GO" id="GO:0008882">
    <property type="term" value="F:[glutamate-ammonia-ligase] adenylyltransferase activity"/>
    <property type="evidence" value="ECO:0007669"/>
    <property type="project" value="UniProtKB-EC"/>
</dbReference>
<evidence type="ECO:0000313" key="9">
    <source>
        <dbReference type="EMBL" id="VAX22878.1"/>
    </source>
</evidence>
<evidence type="ECO:0000256" key="6">
    <source>
        <dbReference type="ARBA" id="ARBA00023268"/>
    </source>
</evidence>
<dbReference type="Gene3D" id="1.20.120.1510">
    <property type="match status" value="1"/>
</dbReference>
<dbReference type="AlphaFoldDB" id="A0A3B1CFZ2"/>
<evidence type="ECO:0000256" key="3">
    <source>
        <dbReference type="ARBA" id="ARBA00022741"/>
    </source>
</evidence>
<proteinExistence type="predicted"/>
<keyword evidence="3" id="KW-0547">Nucleotide-binding</keyword>
<feature type="domain" description="Glutamate-ammonia ligase adenylyltransferase repeated" evidence="7">
    <location>
        <begin position="577"/>
        <end position="803"/>
    </location>
</feature>
<name>A0A3B1CFZ2_9ZZZZ</name>
<dbReference type="EMBL" id="UOGC01000144">
    <property type="protein sequence ID" value="VAX22878.1"/>
    <property type="molecule type" value="Genomic_DNA"/>
</dbReference>
<dbReference type="EC" id="2.7.7.42" evidence="9"/>
<keyword evidence="2 9" id="KW-0548">Nucleotidyltransferase</keyword>
<evidence type="ECO:0000256" key="2">
    <source>
        <dbReference type="ARBA" id="ARBA00022695"/>
    </source>
</evidence>
<dbReference type="SUPFAM" id="SSF81301">
    <property type="entry name" value="Nucleotidyltransferase"/>
    <property type="match status" value="2"/>
</dbReference>
<protein>
    <submittedName>
        <fullName evidence="9">Glutamate-ammonia-ligase adenylyltransferase</fullName>
        <ecNumber evidence="9">2.7.7.42</ecNumber>
    </submittedName>
</protein>
<sequence length="973" mass="109191">MSMESLKLTVMTPEKTASLTADKNAALQGQERLFEIRPALKADENVLIPLSHLFAGSDFLTNWLLNREVDLDWIVSGNVLQNSRSRAEMIVHMDDLLQKLSPISALRIFKNRELCRIAARELSGIADFAEAVLEWSCVADISIDTAIKAAERDALKERGVPIYVPFEKTEPETAKICAIAMGKLGGGELNISSDIDIIFVHSSDQGSTPGVNGKGVVTLHEFFVGVAREAVRLLSEMTEDGNMFRVDLDLRPEGTRGEVTNSIGAMEVYYESWGQNWERQALIKARYCGGDKSVADETLERLRPFVYRKYIDQKAVDEIALMKGKIDSSLIAKKGAKRAGRDIKLGEGGIREIEFLAQSLQLLYGARYPELKTRSTLEALDVSYSLGILSEPHYIDLSEAYIFYRRLENRIQYYQGAQTHLVPTDETRLIVLARQMGMENDNLAERLATEISRRRKRVRGIFNSYFAKSNEDETDAFPVSLDDEEAVVAWLDSLGFDRPKDSARALNFLRNGRPFSHPSERSRTAFDKFGPAMVKLAMETSWPDNVIVRLAEFVESKGGRGMLYSLLDTHRPVLSLLSAIFSSSEHQTLRLITHPDILDRLLISDPVGMPPSRIQCKRELASAVKSGKTVGEQVAGMNFFRVTETMRLSLRSILGLAQMAETMEGLTILSEEYIKKVTDIACNEVGTLPDGTSLAVIVAGKLGKREMSFSSDVDMLVFYEGGEEGRAYVTRVTQEILKLSSMQTSYGIGYDIDLRLRPDGEKGLLVSSLKLMKDYYKNRGQEWERIALVGARQMAGDETFGDKVMQALRSFIFAGPFSVTSAKKLAYIRERVADEKVKVGTTDIKFGRGGMMDIEFICQWLKIEKETADSVQDSNGSFTFSVLSEIKEKEWLPLETASELEKNYHLYRAIEEALRMDRGKSVSVIPKPSLELKRMVRKVGEKGVGPDRFIQLVKETMKRTRAIYRDFTLSRVG</sequence>
<dbReference type="InterPro" id="IPR013546">
    <property type="entry name" value="PII_UdlTrfase/GS_AdlTrfase"/>
</dbReference>
<dbReference type="PANTHER" id="PTHR30621">
    <property type="entry name" value="GLUTAMINE SYNTHETASE ADENYLYLTRANSFERASE"/>
    <property type="match status" value="1"/>
</dbReference>
<evidence type="ECO:0000256" key="1">
    <source>
        <dbReference type="ARBA" id="ARBA00022679"/>
    </source>
</evidence>
<keyword evidence="9" id="KW-0436">Ligase</keyword>
<dbReference type="Gene3D" id="1.20.120.330">
    <property type="entry name" value="Nucleotidyltransferases domain 2"/>
    <property type="match status" value="2"/>
</dbReference>